<keyword evidence="4" id="KW-0964">Secreted</keyword>
<dbReference type="Pfam" id="PF00669">
    <property type="entry name" value="Flagellin_N"/>
    <property type="match status" value="1"/>
</dbReference>
<name>A0A5R9PYK4_9GAMM</name>
<proteinExistence type="inferred from homology"/>
<comment type="similarity">
    <text evidence="3">Belongs to the bacterial flagellin family.</text>
</comment>
<dbReference type="PANTHER" id="PTHR42792">
    <property type="entry name" value="FLAGELLIN"/>
    <property type="match status" value="1"/>
</dbReference>
<dbReference type="InterPro" id="IPR001492">
    <property type="entry name" value="Flagellin"/>
</dbReference>
<accession>A0A5R9PYK4</accession>
<evidence type="ECO:0000256" key="4">
    <source>
        <dbReference type="ARBA" id="ARBA00022525"/>
    </source>
</evidence>
<evidence type="ECO:0000313" key="7">
    <source>
        <dbReference type="EMBL" id="TLX45921.1"/>
    </source>
</evidence>
<evidence type="ECO:0000256" key="3">
    <source>
        <dbReference type="ARBA" id="ARBA00005709"/>
    </source>
</evidence>
<comment type="caution">
    <text evidence="7">The sequence shown here is derived from an EMBL/GenBank/DDBJ whole genome shotgun (WGS) entry which is preliminary data.</text>
</comment>
<protein>
    <submittedName>
        <fullName evidence="7">Flagellin</fullName>
    </submittedName>
</protein>
<dbReference type="SUPFAM" id="SSF64518">
    <property type="entry name" value="Phase 1 flagellin"/>
    <property type="match status" value="1"/>
</dbReference>
<dbReference type="EMBL" id="PPSW01000027">
    <property type="protein sequence ID" value="TLX45921.1"/>
    <property type="molecule type" value="Genomic_DNA"/>
</dbReference>
<dbReference type="OrthoDB" id="9796789at2"/>
<reference evidence="7 8" key="1">
    <citation type="submission" date="2018-01" db="EMBL/GenBank/DDBJ databases">
        <title>Co-occurrence of chitin degradation, pigmentation and bioactivity in marine Pseudoalteromonas.</title>
        <authorList>
            <person name="Paulsen S."/>
            <person name="Gram L."/>
            <person name="Machado H."/>
        </authorList>
    </citation>
    <scope>NUCLEOTIDE SEQUENCE [LARGE SCALE GENOMIC DNA]</scope>
    <source>
        <strain evidence="7 8">S3663</strain>
    </source>
</reference>
<evidence type="ECO:0000256" key="5">
    <source>
        <dbReference type="ARBA" id="ARBA00023143"/>
    </source>
</evidence>
<evidence type="ECO:0000256" key="1">
    <source>
        <dbReference type="ARBA" id="ARBA00004365"/>
    </source>
</evidence>
<dbReference type="GO" id="GO:0005198">
    <property type="term" value="F:structural molecule activity"/>
    <property type="evidence" value="ECO:0007669"/>
    <property type="project" value="InterPro"/>
</dbReference>
<dbReference type="PANTHER" id="PTHR42792:SF2">
    <property type="entry name" value="FLAGELLIN"/>
    <property type="match status" value="1"/>
</dbReference>
<keyword evidence="5" id="KW-0975">Bacterial flagellum</keyword>
<evidence type="ECO:0000259" key="6">
    <source>
        <dbReference type="Pfam" id="PF00669"/>
    </source>
</evidence>
<dbReference type="GO" id="GO:0005576">
    <property type="term" value="C:extracellular region"/>
    <property type="evidence" value="ECO:0007669"/>
    <property type="project" value="UniProtKB-SubCell"/>
</dbReference>
<evidence type="ECO:0000256" key="2">
    <source>
        <dbReference type="ARBA" id="ARBA00004613"/>
    </source>
</evidence>
<sequence length="261" mass="28017">MKINSANISNTAESNKSELSFEKLSSGKKINSAKDNAAAIQILSRVLSEQGGSVVAIRNANDGVSYSQVAENALQSVSDNLIRVEEFAIQANNGALSSNDRKAIQSEVLQLQSEIEQTIESTNFAGKPIFSGESVEFKVSASQAGPQSLNINVSDVVEQLANFDVSTQLKAGQSLDLAQNLREQVSEQQSEVASFSNSIYRSINANQETQIASTATQERIESTDYALETAKNVSSQLQQDISVALRVQSNALPSGIEQLLN</sequence>
<feature type="domain" description="Flagellin N-terminal" evidence="6">
    <location>
        <begin position="4"/>
        <end position="133"/>
    </location>
</feature>
<comment type="subcellular location">
    <subcellularLocation>
        <location evidence="1">Bacterial flagellum</location>
    </subcellularLocation>
    <subcellularLocation>
        <location evidence="2">Secreted</location>
    </subcellularLocation>
</comment>
<evidence type="ECO:0000313" key="8">
    <source>
        <dbReference type="Proteomes" id="UP000309186"/>
    </source>
</evidence>
<dbReference type="AlphaFoldDB" id="A0A5R9PYK4"/>
<keyword evidence="7" id="KW-0966">Cell projection</keyword>
<gene>
    <name evidence="7" type="ORF">C1E24_16715</name>
</gene>
<keyword evidence="7" id="KW-0282">Flagellum</keyword>
<keyword evidence="7" id="KW-0969">Cilium</keyword>
<dbReference type="Proteomes" id="UP000309186">
    <property type="component" value="Unassembled WGS sequence"/>
</dbReference>
<dbReference type="InterPro" id="IPR001029">
    <property type="entry name" value="Flagellin_N"/>
</dbReference>
<organism evidence="7 8">
    <name type="scientific">Pseudoalteromonas phenolica</name>
    <dbReference type="NCBI Taxonomy" id="161398"/>
    <lineage>
        <taxon>Bacteria</taxon>
        <taxon>Pseudomonadati</taxon>
        <taxon>Pseudomonadota</taxon>
        <taxon>Gammaproteobacteria</taxon>
        <taxon>Alteromonadales</taxon>
        <taxon>Pseudoalteromonadaceae</taxon>
        <taxon>Pseudoalteromonas</taxon>
    </lineage>
</organism>
<dbReference type="RefSeq" id="WP_138483392.1">
    <property type="nucleotide sequence ID" value="NZ_PPSW01000027.1"/>
</dbReference>
<dbReference type="Gene3D" id="1.20.1330.10">
    <property type="entry name" value="f41 fragment of flagellin, N-terminal domain"/>
    <property type="match status" value="1"/>
</dbReference>
<dbReference type="PRINTS" id="PR00207">
    <property type="entry name" value="FLAGELLIN"/>
</dbReference>
<dbReference type="GO" id="GO:0009288">
    <property type="term" value="C:bacterial-type flagellum"/>
    <property type="evidence" value="ECO:0007669"/>
    <property type="project" value="UniProtKB-SubCell"/>
</dbReference>